<protein>
    <recommendedName>
        <fullName evidence="4">TonB-dependent Receptor Plug Domain</fullName>
    </recommendedName>
</protein>
<sequence length="799" mass="89921">MKKKFLYLCFFVLTTLLCHKASAQQIDSVMASYQEQFPKEKIHIHFDRSIYNKSETIWYKVYILSGGELSTLSKNVYVEWYDTTGKMLYQTVAPLFQSTAKGSFDVPANYTGNFLHVKAYTRWMLNDDSAFLYERDLAVNNPAPAQKKMPAAMKTRLELFPEGGTLVQGLNTRIAFKATNQFGVPVRIKALLQNDKGKTLDTLKVKHDGMGLFSLLSHANESYRISWTDEYGNKGVAPITIEKQEGSLLSVSTTNDKALVKVERTANVTDNFKQVHLLVHMNQQLFYKVALNMMEKTLLNAQIPIDEMPTGILQFSLFTSDWLPIAERIVFVNNHLHEFNVKFSTPIVGLEKRARNIIEVLVNDTAFTNMSVAVTDASVVPPDKHTIFSDFLLSDDIKGKVYNPAYYFTSDADSITSKLDLVMMTNGWRRFDWNKIKTAEMPSLKYPRETDYLKLTGKVYGVKGSLARIPLQLNFILRGKDSSTQLIFVPVEKDGSFEQKGLFFYDTVRAFYSFNGKEKLSDVMQVQVENGLLRQFPKSVKLGPSQMQNDSLASLKLQYFFAEQEKLRKLKAAATLQEVTVKAKVKDPLKVMDEKYASGLFSGGDGYSFDLTDDKSIIGAMDVLGYLQGKVAGLMITGSGPQASLSWRGGSPDLYLNEMRSDISMIQSTPVTDIAYIKVFRPPFFGSAGGGSGGAIAIYTKKGGDSRRSDANSRGMESTILGGYSRFKEFYSPSYEKSPDSFDPDVRTTLYWNPYVLTNKKSPRVKLEFYNNDISKKLQVVLEGVNGEGKVIRITRLLE</sequence>
<evidence type="ECO:0000313" key="2">
    <source>
        <dbReference type="EMBL" id="SDW02883.1"/>
    </source>
</evidence>
<keyword evidence="1" id="KW-0732">Signal</keyword>
<gene>
    <name evidence="2" type="ORF">SAMN05444410_10157</name>
</gene>
<evidence type="ECO:0008006" key="4">
    <source>
        <dbReference type="Google" id="ProtNLM"/>
    </source>
</evidence>
<dbReference type="AlphaFoldDB" id="A0A8X8ID45"/>
<dbReference type="Proteomes" id="UP000198711">
    <property type="component" value="Unassembled WGS sequence"/>
</dbReference>
<dbReference type="Gene3D" id="2.60.40.1930">
    <property type="match status" value="1"/>
</dbReference>
<evidence type="ECO:0000256" key="1">
    <source>
        <dbReference type="SAM" id="SignalP"/>
    </source>
</evidence>
<comment type="caution">
    <text evidence="2">The sequence shown here is derived from an EMBL/GenBank/DDBJ whole genome shotgun (WGS) entry which is preliminary data.</text>
</comment>
<proteinExistence type="predicted"/>
<keyword evidence="3" id="KW-1185">Reference proteome</keyword>
<feature type="signal peptide" evidence="1">
    <location>
        <begin position="1"/>
        <end position="23"/>
    </location>
</feature>
<feature type="chain" id="PRO_5036489225" description="TonB-dependent Receptor Plug Domain" evidence="1">
    <location>
        <begin position="24"/>
        <end position="799"/>
    </location>
</feature>
<organism evidence="2 3">
    <name type="scientific">Hydrobacter penzbergensis</name>
    <dbReference type="NCBI Taxonomy" id="1235997"/>
    <lineage>
        <taxon>Bacteria</taxon>
        <taxon>Pseudomonadati</taxon>
        <taxon>Bacteroidota</taxon>
        <taxon>Chitinophagia</taxon>
        <taxon>Chitinophagales</taxon>
        <taxon>Chitinophagaceae</taxon>
        <taxon>Hydrobacter</taxon>
    </lineage>
</organism>
<dbReference type="SUPFAM" id="SSF56935">
    <property type="entry name" value="Porins"/>
    <property type="match status" value="1"/>
</dbReference>
<accession>A0A8X8ID45</accession>
<name>A0A8X8ID45_9BACT</name>
<dbReference type="EMBL" id="FNNO01000001">
    <property type="protein sequence ID" value="SDW02883.1"/>
    <property type="molecule type" value="Genomic_DNA"/>
</dbReference>
<evidence type="ECO:0000313" key="3">
    <source>
        <dbReference type="Proteomes" id="UP000198711"/>
    </source>
</evidence>
<reference evidence="2 3" key="1">
    <citation type="submission" date="2016-10" db="EMBL/GenBank/DDBJ databases">
        <authorList>
            <person name="Varghese N."/>
            <person name="Submissions S."/>
        </authorList>
    </citation>
    <scope>NUCLEOTIDE SEQUENCE [LARGE SCALE GENOMIC DNA]</scope>
    <source>
        <strain evidence="2 3">DSM 25353</strain>
    </source>
</reference>
<dbReference type="RefSeq" id="WP_092721256.1">
    <property type="nucleotide sequence ID" value="NZ_FNNO01000001.1"/>
</dbReference>